<proteinExistence type="predicted"/>
<dbReference type="SUPFAM" id="SSF69318">
    <property type="entry name" value="Integrin alpha N-terminal domain"/>
    <property type="match status" value="1"/>
</dbReference>
<dbReference type="Pfam" id="PF13517">
    <property type="entry name" value="FG-GAP_3"/>
    <property type="match status" value="4"/>
</dbReference>
<gene>
    <name evidence="3" type="ORF">K4G66_27530</name>
</gene>
<evidence type="ECO:0000256" key="1">
    <source>
        <dbReference type="ARBA" id="ARBA00022729"/>
    </source>
</evidence>
<dbReference type="InterPro" id="IPR013517">
    <property type="entry name" value="FG-GAP"/>
</dbReference>
<accession>A0AA49GMH8</accession>
<dbReference type="AlphaFoldDB" id="A0AA49GMH8"/>
<dbReference type="PROSITE" id="PS51257">
    <property type="entry name" value="PROKAR_LIPOPROTEIN"/>
    <property type="match status" value="1"/>
</dbReference>
<dbReference type="InterPro" id="IPR011990">
    <property type="entry name" value="TPR-like_helical_dom_sf"/>
</dbReference>
<evidence type="ECO:0000313" key="3">
    <source>
        <dbReference type="EMBL" id="WKN36123.1"/>
    </source>
</evidence>
<feature type="domain" description="ASPIC/UnbV" evidence="2">
    <location>
        <begin position="647"/>
        <end position="717"/>
    </location>
</feature>
<dbReference type="Pfam" id="PF07593">
    <property type="entry name" value="UnbV_ASPIC"/>
    <property type="match status" value="1"/>
</dbReference>
<name>A0AA49GMH8_9BACT</name>
<evidence type="ECO:0000259" key="2">
    <source>
        <dbReference type="Pfam" id="PF07593"/>
    </source>
</evidence>
<keyword evidence="1" id="KW-0732">Signal</keyword>
<sequence length="738" mass="82415">MRTVFFLFVVIVFGCSQPQPTMEQLLSDVADTAFWIPENEYASSVRAAYFDSLTQTTTDPYKLHQYEYQRAKALLFGGQTEGAIEILESMLQMSRTQIMVPGLSDYEQDQLDDLLALAYLRLGEQENCIHHHTSASCLFPILPTGFHQFPRGSEQAKTLLTNIVQDNPRDLHSRWLLNVAYMTLGEYPDQVPESYVIPPEALESEYPLKHFDDIAPHLGLAVNALSGGCVVDDFTNDGYLDVMVSSWFPDDPVQLFVNQQDGSFREVSESAGLTSVTGGLNMVQADYNNDGWLDILLLRGAWLGKHGQIPNSLLKNNGDGTFTDVTIEAGMLSFHPSQTATWNDFNQDGWLDVFIGNESSSSDNIHPCELYINNQDGTFTNFAAAAGIEVSEAESFLYIKGVTSGDYNRDGLPDIFISALDDRTSNRLYQHQGLDSLGIPRFREVTHEAGLDEKISSFPTWFFDYDNDGWLDLFVAGYQRNGTVISSITHDIAAEYLKIPHSAETARLYRNQGDGTFSNISSQVNLNRITYAMGANFGDLDNDGYLDMYMSTGEVSFASIIPNRMFRNNQGKQFQDVTTAGGFGHLQKGHAVSFADWDNDGDQDVYVVMGGAYEGDNFQNALFQNPYQNEHHWVGFQLVGTKANRSAISSKVTITLEENGQERIIYREVNSGGSFGCSPLRVAVGLGDATEVKRLEIIWNGSQTRQQWKNIAADQYYRLVEQDSALYHSEIQVIKPAI</sequence>
<dbReference type="PANTHER" id="PTHR16026">
    <property type="entry name" value="CARTILAGE ACIDIC PROTEIN 1"/>
    <property type="match status" value="1"/>
</dbReference>
<reference evidence="3" key="2">
    <citation type="journal article" date="2024" name="Antonie Van Leeuwenhoek">
        <title>Roseihalotalea indica gen. nov., sp. nov., a halophilic Bacteroidetes from mesopelagic Southwest Indian Ocean with higher carbohydrate metabolic potential.</title>
        <authorList>
            <person name="Chen B."/>
            <person name="Zhang M."/>
            <person name="Lin D."/>
            <person name="Ye J."/>
            <person name="Tang K."/>
        </authorList>
    </citation>
    <scope>NUCLEOTIDE SEQUENCE</scope>
    <source>
        <strain evidence="3">TK19036</strain>
    </source>
</reference>
<dbReference type="InterPro" id="IPR028994">
    <property type="entry name" value="Integrin_alpha_N"/>
</dbReference>
<organism evidence="3">
    <name type="scientific">Roseihalotalea indica</name>
    <dbReference type="NCBI Taxonomy" id="2867963"/>
    <lineage>
        <taxon>Bacteria</taxon>
        <taxon>Pseudomonadati</taxon>
        <taxon>Bacteroidota</taxon>
        <taxon>Cytophagia</taxon>
        <taxon>Cytophagales</taxon>
        <taxon>Catalimonadaceae</taxon>
        <taxon>Roseihalotalea</taxon>
    </lineage>
</organism>
<dbReference type="Gene3D" id="2.130.10.130">
    <property type="entry name" value="Integrin alpha, N-terminal"/>
    <property type="match status" value="2"/>
</dbReference>
<dbReference type="PANTHER" id="PTHR16026:SF0">
    <property type="entry name" value="CARTILAGE ACIDIC PROTEIN 1"/>
    <property type="match status" value="1"/>
</dbReference>
<protein>
    <submittedName>
        <fullName evidence="3">CRTAC1 family protein</fullName>
    </submittedName>
</protein>
<dbReference type="SUPFAM" id="SSF48452">
    <property type="entry name" value="TPR-like"/>
    <property type="match status" value="1"/>
</dbReference>
<reference evidence="3" key="1">
    <citation type="journal article" date="2023" name="Comput. Struct. Biotechnol. J.">
        <title>Discovery of a novel marine Bacteroidetes with a rich repertoire of carbohydrate-active enzymes.</title>
        <authorList>
            <person name="Chen B."/>
            <person name="Liu G."/>
            <person name="Chen Q."/>
            <person name="Wang H."/>
            <person name="Liu L."/>
            <person name="Tang K."/>
        </authorList>
    </citation>
    <scope>NUCLEOTIDE SEQUENCE</scope>
    <source>
        <strain evidence="3">TK19036</strain>
    </source>
</reference>
<dbReference type="InterPro" id="IPR011519">
    <property type="entry name" value="UnbV_ASPIC"/>
</dbReference>
<dbReference type="EMBL" id="CP120682">
    <property type="protein sequence ID" value="WKN36123.1"/>
    <property type="molecule type" value="Genomic_DNA"/>
</dbReference>
<dbReference type="InterPro" id="IPR027039">
    <property type="entry name" value="Crtac1"/>
</dbReference>